<evidence type="ECO:0000313" key="5">
    <source>
        <dbReference type="Proteomes" id="UP000198864"/>
    </source>
</evidence>
<name>A0A1C4XX59_9ACTN</name>
<reference evidence="4 5" key="1">
    <citation type="submission" date="2016-06" db="EMBL/GenBank/DDBJ databases">
        <authorList>
            <person name="Kjaerup R.B."/>
            <person name="Dalgaard T.S."/>
            <person name="Juul-Madsen H.R."/>
        </authorList>
    </citation>
    <scope>NUCLEOTIDE SEQUENCE [LARGE SCALE GENOMIC DNA]</scope>
    <source>
        <strain evidence="4 5">DSM 44871</strain>
    </source>
</reference>
<dbReference type="RefSeq" id="WP_091401700.1">
    <property type="nucleotide sequence ID" value="NZ_FMCR01000003.1"/>
</dbReference>
<evidence type="ECO:0000313" key="6">
    <source>
        <dbReference type="Proteomes" id="UP000249334"/>
    </source>
</evidence>
<dbReference type="InterPro" id="IPR009597">
    <property type="entry name" value="DUF1206"/>
</dbReference>
<feature type="transmembrane region" description="Helical" evidence="1">
    <location>
        <begin position="67"/>
        <end position="89"/>
    </location>
</feature>
<keyword evidence="6" id="KW-1185">Reference proteome</keyword>
<evidence type="ECO:0000256" key="1">
    <source>
        <dbReference type="SAM" id="Phobius"/>
    </source>
</evidence>
<feature type="transmembrane region" description="Helical" evidence="1">
    <location>
        <begin position="154"/>
        <end position="175"/>
    </location>
</feature>
<evidence type="ECO:0000313" key="4">
    <source>
        <dbReference type="EMBL" id="SCF13035.1"/>
    </source>
</evidence>
<protein>
    <recommendedName>
        <fullName evidence="2">DUF1206 domain-containing protein</fullName>
    </recommendedName>
</protein>
<feature type="domain" description="DUF1206" evidence="2">
    <location>
        <begin position="111"/>
        <end position="176"/>
    </location>
</feature>
<feature type="transmembrane region" description="Helical" evidence="1">
    <location>
        <begin position="201"/>
        <end position="225"/>
    </location>
</feature>
<reference evidence="3 6" key="2">
    <citation type="submission" date="2018-03" db="EMBL/GenBank/DDBJ databases">
        <title>Genomic framework for the identification of Micromonospora saelicesensis and Micromonospora noduli.</title>
        <authorList>
            <person name="Riesco R."/>
            <person name="Trujillo M.E."/>
        </authorList>
    </citation>
    <scope>NUCLEOTIDE SEQUENCE [LARGE SCALE GENOMIC DNA]</scope>
    <source>
        <strain evidence="3 6">GAR05</strain>
    </source>
</reference>
<dbReference type="EMBL" id="FMCR01000003">
    <property type="protein sequence ID" value="SCF13035.1"/>
    <property type="molecule type" value="Genomic_DNA"/>
</dbReference>
<keyword evidence="1" id="KW-0812">Transmembrane</keyword>
<evidence type="ECO:0000259" key="2">
    <source>
        <dbReference type="Pfam" id="PF06724"/>
    </source>
</evidence>
<sequence length="273" mass="29247">MSLTRSAEATASRTADSRWLELLARAGFIGYGIVHLLFAWLALQIAFGTSSDDGDQSGALRTLSAQPLGKFLVIAVAVGLLAMAIWQALEAAVGHRAERGKERVMERLASAGRTIVYLYFAWTAFKVFKDAGSNSADQQEALTGKLMTSSGGRWLVGLAGLVVAAIGIGLIIYGARKKFEKHLKTGEMSPKTRQLARRLGMAGYIAKGVAYGIAGLLVIVAAVNYDPEKARGLDAALHTLQEQSYGTFLLALVALGIAAFGVYCFLQSRYRKV</sequence>
<feature type="domain" description="DUF1206" evidence="2">
    <location>
        <begin position="202"/>
        <end position="271"/>
    </location>
</feature>
<dbReference type="EMBL" id="PXXW01000018">
    <property type="protein sequence ID" value="RAO00511.1"/>
    <property type="molecule type" value="Genomic_DNA"/>
</dbReference>
<accession>A0A1C4XX59</accession>
<feature type="domain" description="DUF1206" evidence="2">
    <location>
        <begin position="26"/>
        <end position="93"/>
    </location>
</feature>
<dbReference type="Proteomes" id="UP000249334">
    <property type="component" value="Unassembled WGS sequence"/>
</dbReference>
<feature type="transmembrane region" description="Helical" evidence="1">
    <location>
        <begin position="22"/>
        <end position="47"/>
    </location>
</feature>
<proteinExistence type="predicted"/>
<evidence type="ECO:0000313" key="3">
    <source>
        <dbReference type="EMBL" id="RAO00511.1"/>
    </source>
</evidence>
<feature type="transmembrane region" description="Helical" evidence="1">
    <location>
        <begin position="110"/>
        <end position="128"/>
    </location>
</feature>
<dbReference type="STRING" id="285676.GA0070561_3784"/>
<organism evidence="4 5">
    <name type="scientific">Micromonospora saelicesensis</name>
    <dbReference type="NCBI Taxonomy" id="285676"/>
    <lineage>
        <taxon>Bacteria</taxon>
        <taxon>Bacillati</taxon>
        <taxon>Actinomycetota</taxon>
        <taxon>Actinomycetes</taxon>
        <taxon>Micromonosporales</taxon>
        <taxon>Micromonosporaceae</taxon>
        <taxon>Micromonospora</taxon>
    </lineage>
</organism>
<feature type="transmembrane region" description="Helical" evidence="1">
    <location>
        <begin position="245"/>
        <end position="266"/>
    </location>
</feature>
<dbReference type="Pfam" id="PF06724">
    <property type="entry name" value="DUF1206"/>
    <property type="match status" value="3"/>
</dbReference>
<keyword evidence="1" id="KW-1133">Transmembrane helix</keyword>
<dbReference type="AlphaFoldDB" id="A0A1C4XX59"/>
<gene>
    <name evidence="4" type="ORF">GA0070561_3784</name>
    <name evidence="3" type="ORF">GAR05_02481</name>
</gene>
<dbReference type="Proteomes" id="UP000198864">
    <property type="component" value="Unassembled WGS sequence"/>
</dbReference>
<keyword evidence="1" id="KW-0472">Membrane</keyword>